<dbReference type="HOGENOM" id="CLU_035191_3_0_1"/>
<keyword evidence="20" id="KW-1185">Reference proteome</keyword>
<dbReference type="OrthoDB" id="9984778at2759"/>
<evidence type="ECO:0000256" key="12">
    <source>
        <dbReference type="ARBA" id="ARBA00023136"/>
    </source>
</evidence>
<dbReference type="FunFam" id="3.30.40.10:FF:000187">
    <property type="entry name" value="E3 ubiquitin-protein ligase ATL6"/>
    <property type="match status" value="1"/>
</dbReference>
<organism evidence="19 20">
    <name type="scientific">Amborella trichopoda</name>
    <dbReference type="NCBI Taxonomy" id="13333"/>
    <lineage>
        <taxon>Eukaryota</taxon>
        <taxon>Viridiplantae</taxon>
        <taxon>Streptophyta</taxon>
        <taxon>Embryophyta</taxon>
        <taxon>Tracheophyta</taxon>
        <taxon>Spermatophyta</taxon>
        <taxon>Magnoliopsida</taxon>
        <taxon>Amborellales</taxon>
        <taxon>Amborellaceae</taxon>
        <taxon>Amborella</taxon>
    </lineage>
</organism>
<evidence type="ECO:0000313" key="20">
    <source>
        <dbReference type="Proteomes" id="UP000017836"/>
    </source>
</evidence>
<dbReference type="Gramene" id="ERN01121">
    <property type="protein sequence ID" value="ERN01121"/>
    <property type="gene ID" value="AMTR_s00002p00203540"/>
</dbReference>
<keyword evidence="12 16" id="KW-0472">Membrane</keyword>
<evidence type="ECO:0000256" key="2">
    <source>
        <dbReference type="ARBA" id="ARBA00004167"/>
    </source>
</evidence>
<feature type="region of interest" description="Disordered" evidence="15">
    <location>
        <begin position="226"/>
        <end position="257"/>
    </location>
</feature>
<evidence type="ECO:0000256" key="5">
    <source>
        <dbReference type="ARBA" id="ARBA00022679"/>
    </source>
</evidence>
<feature type="compositionally biased region" description="Basic residues" evidence="15">
    <location>
        <begin position="231"/>
        <end position="241"/>
    </location>
</feature>
<keyword evidence="17" id="KW-0732">Signal</keyword>
<dbReference type="GO" id="GO:0003677">
    <property type="term" value="F:DNA binding"/>
    <property type="evidence" value="ECO:0007669"/>
    <property type="project" value="InterPro"/>
</dbReference>
<dbReference type="PANTHER" id="PTHR14155">
    <property type="entry name" value="RING FINGER DOMAIN-CONTAINING"/>
    <property type="match status" value="1"/>
</dbReference>
<evidence type="ECO:0000256" key="11">
    <source>
        <dbReference type="ARBA" id="ARBA00022989"/>
    </source>
</evidence>
<evidence type="ECO:0000256" key="15">
    <source>
        <dbReference type="SAM" id="MobiDB-lite"/>
    </source>
</evidence>
<reference evidence="20" key="1">
    <citation type="journal article" date="2013" name="Science">
        <title>The Amborella genome and the evolution of flowering plants.</title>
        <authorList>
            <consortium name="Amborella Genome Project"/>
        </authorList>
    </citation>
    <scope>NUCLEOTIDE SEQUENCE [LARGE SCALE GENOMIC DNA]</scope>
</reference>
<proteinExistence type="inferred from homology"/>
<dbReference type="SUPFAM" id="SSF57850">
    <property type="entry name" value="RING/U-box"/>
    <property type="match status" value="1"/>
</dbReference>
<dbReference type="AlphaFoldDB" id="W1P0N9"/>
<dbReference type="CDD" id="cd16461">
    <property type="entry name" value="RING-H2_EL5-like"/>
    <property type="match status" value="1"/>
</dbReference>
<feature type="domain" description="RING-type" evidence="18">
    <location>
        <begin position="142"/>
        <end position="184"/>
    </location>
</feature>
<dbReference type="PANTHER" id="PTHR14155:SF610">
    <property type="entry name" value="OS01G0755700 PROTEIN"/>
    <property type="match status" value="1"/>
</dbReference>
<dbReference type="GO" id="GO:0016020">
    <property type="term" value="C:membrane"/>
    <property type="evidence" value="ECO:0007669"/>
    <property type="project" value="UniProtKB-SubCell"/>
</dbReference>
<name>W1P0N9_AMBTC</name>
<keyword evidence="6 16" id="KW-0812">Transmembrane</keyword>
<evidence type="ECO:0000256" key="4">
    <source>
        <dbReference type="ARBA" id="ARBA00012483"/>
    </source>
</evidence>
<dbReference type="OMA" id="AMTMIIT"/>
<dbReference type="eggNOG" id="KOG0800">
    <property type="taxonomic scope" value="Eukaryota"/>
</dbReference>
<dbReference type="EMBL" id="KI394767">
    <property type="protein sequence ID" value="ERN01121.1"/>
    <property type="molecule type" value="Genomic_DNA"/>
</dbReference>
<comment type="pathway">
    <text evidence="3">Protein modification; protein ubiquitination.</text>
</comment>
<comment type="similarity">
    <text evidence="13">Belongs to the RING-type zinc finger family. ATL subfamily.</text>
</comment>
<dbReference type="EC" id="2.3.2.27" evidence="4"/>
<accession>W1P0N9</accession>
<evidence type="ECO:0000259" key="18">
    <source>
        <dbReference type="PROSITE" id="PS50089"/>
    </source>
</evidence>
<comment type="catalytic activity">
    <reaction evidence="1">
        <text>S-ubiquitinyl-[E2 ubiquitin-conjugating enzyme]-L-cysteine + [acceptor protein]-L-lysine = [E2 ubiquitin-conjugating enzyme]-L-cysteine + N(6)-ubiquitinyl-[acceptor protein]-L-lysine.</text>
        <dbReference type="EC" id="2.3.2.27"/>
    </reaction>
</comment>
<evidence type="ECO:0000256" key="10">
    <source>
        <dbReference type="ARBA" id="ARBA00022833"/>
    </source>
</evidence>
<comment type="subcellular location">
    <subcellularLocation>
        <location evidence="2">Membrane</location>
        <topology evidence="2">Single-pass membrane protein</topology>
    </subcellularLocation>
</comment>
<evidence type="ECO:0000256" key="13">
    <source>
        <dbReference type="ARBA" id="ARBA00024209"/>
    </source>
</evidence>
<keyword evidence="10" id="KW-0862">Zinc</keyword>
<feature type="chain" id="PRO_5004807102" description="RING-type E3 ubiquitin transferase" evidence="17">
    <location>
        <begin position="29"/>
        <end position="297"/>
    </location>
</feature>
<keyword evidence="7" id="KW-0479">Metal-binding</keyword>
<keyword evidence="9" id="KW-0833">Ubl conjugation pathway</keyword>
<evidence type="ECO:0000256" key="1">
    <source>
        <dbReference type="ARBA" id="ARBA00000900"/>
    </source>
</evidence>
<dbReference type="PROSITE" id="PS50089">
    <property type="entry name" value="ZF_RING_2"/>
    <property type="match status" value="1"/>
</dbReference>
<dbReference type="GO" id="GO:0061630">
    <property type="term" value="F:ubiquitin protein ligase activity"/>
    <property type="evidence" value="ECO:0007669"/>
    <property type="project" value="UniProtKB-EC"/>
</dbReference>
<dbReference type="GO" id="GO:0008270">
    <property type="term" value="F:zinc ion binding"/>
    <property type="evidence" value="ECO:0007669"/>
    <property type="project" value="UniProtKB-KW"/>
</dbReference>
<dbReference type="Pfam" id="PF13639">
    <property type="entry name" value="zf-RING_2"/>
    <property type="match status" value="1"/>
</dbReference>
<protein>
    <recommendedName>
        <fullName evidence="4">RING-type E3 ubiquitin transferase</fullName>
        <ecNumber evidence="4">2.3.2.27</ecNumber>
    </recommendedName>
</protein>
<keyword evidence="5" id="KW-0808">Transferase</keyword>
<evidence type="ECO:0000313" key="19">
    <source>
        <dbReference type="EMBL" id="ERN01121.1"/>
    </source>
</evidence>
<evidence type="ECO:0000256" key="14">
    <source>
        <dbReference type="PROSITE-ProRule" id="PRU00175"/>
    </source>
</evidence>
<feature type="transmembrane region" description="Helical" evidence="16">
    <location>
        <begin position="64"/>
        <end position="88"/>
    </location>
</feature>
<gene>
    <name evidence="19" type="ORF">AMTR_s00002p00203540</name>
</gene>
<keyword evidence="11 16" id="KW-1133">Transmembrane helix</keyword>
<dbReference type="InterPro" id="IPR053238">
    <property type="entry name" value="RING-H2_zinc_finger"/>
</dbReference>
<evidence type="ECO:0000256" key="16">
    <source>
        <dbReference type="SAM" id="Phobius"/>
    </source>
</evidence>
<evidence type="ECO:0000256" key="17">
    <source>
        <dbReference type="SAM" id="SignalP"/>
    </source>
</evidence>
<dbReference type="InterPro" id="IPR005569">
    <property type="entry name" value="Arc_DNA-bd_dom"/>
</dbReference>
<dbReference type="InterPro" id="IPR013083">
    <property type="entry name" value="Znf_RING/FYVE/PHD"/>
</dbReference>
<evidence type="ECO:0000256" key="6">
    <source>
        <dbReference type="ARBA" id="ARBA00022692"/>
    </source>
</evidence>
<feature type="signal peptide" evidence="17">
    <location>
        <begin position="1"/>
        <end position="28"/>
    </location>
</feature>
<evidence type="ECO:0000256" key="8">
    <source>
        <dbReference type="ARBA" id="ARBA00022771"/>
    </source>
</evidence>
<dbReference type="Proteomes" id="UP000017836">
    <property type="component" value="Unassembled WGS sequence"/>
</dbReference>
<sequence length="297" mass="33227">MLSLSAPFSLLIFSLLFAALVLVEEVDSNQSRRPFLSLTHSPPPPPPRQYYFQQPPKFERSLPFVLTLVLAAFFFIGFFTIYVCRCILDCLGDRSLRRRRAEGNTALQRPPGGPRGLDPDTIASFQTFPYSEVESLKRGLECAVCLSEFAGEELLRLLPICNHAFHPVCIDQWLSSHTTCPVCRGNLVPEAIDIDTEDALEPESVSSQGSPTPVAAENMMLVKDSDDNVHRRSHSTGHSMRRPAVEEGVSSGFSGERGDDRFTLRLPQGVRERIARVHERGGSCVTFRELRVCEIRH</sequence>
<evidence type="ECO:0000256" key="7">
    <source>
        <dbReference type="ARBA" id="ARBA00022723"/>
    </source>
</evidence>
<dbReference type="Pfam" id="PF03869">
    <property type="entry name" value="Arc"/>
    <property type="match status" value="1"/>
</dbReference>
<evidence type="ECO:0000256" key="9">
    <source>
        <dbReference type="ARBA" id="ARBA00022786"/>
    </source>
</evidence>
<dbReference type="Gene3D" id="3.30.40.10">
    <property type="entry name" value="Zinc/RING finger domain, C3HC4 (zinc finger)"/>
    <property type="match status" value="1"/>
</dbReference>
<dbReference type="SMART" id="SM00184">
    <property type="entry name" value="RING"/>
    <property type="match status" value="1"/>
</dbReference>
<dbReference type="InterPro" id="IPR001841">
    <property type="entry name" value="Znf_RING"/>
</dbReference>
<evidence type="ECO:0000256" key="3">
    <source>
        <dbReference type="ARBA" id="ARBA00004906"/>
    </source>
</evidence>
<keyword evidence="8 14" id="KW-0863">Zinc-finger</keyword>